<keyword evidence="2" id="KW-1185">Reference proteome</keyword>
<evidence type="ECO:0000313" key="2">
    <source>
        <dbReference type="Proteomes" id="UP000198642"/>
    </source>
</evidence>
<evidence type="ECO:0000313" key="1">
    <source>
        <dbReference type="EMBL" id="SFA83143.1"/>
    </source>
</evidence>
<dbReference type="Proteomes" id="UP000198642">
    <property type="component" value="Unassembled WGS sequence"/>
</dbReference>
<name>A0A1I0W529_9BACI</name>
<protein>
    <submittedName>
        <fullName evidence="1">Uncharacterized protein</fullName>
    </submittedName>
</protein>
<dbReference type="RefSeq" id="WP_090233724.1">
    <property type="nucleotide sequence ID" value="NZ_FOJW01000002.1"/>
</dbReference>
<gene>
    <name evidence="1" type="ORF">SAMN04488072_102179</name>
</gene>
<sequence>MNRSLEQILIRAKEMNKWVPVKFLVKYDIKKVDLLALEDEGLILIKRSKSDGLMLKLTLRGYHYFNH</sequence>
<reference evidence="1 2" key="1">
    <citation type="submission" date="2016-10" db="EMBL/GenBank/DDBJ databases">
        <authorList>
            <person name="de Groot N.N."/>
        </authorList>
    </citation>
    <scope>NUCLEOTIDE SEQUENCE [LARGE SCALE GENOMIC DNA]</scope>
    <source>
        <strain evidence="1 2">CGMCC 1.3702</strain>
    </source>
</reference>
<dbReference type="STRING" id="237679.SAMN04488072_102179"/>
<dbReference type="EMBL" id="FOJW01000002">
    <property type="protein sequence ID" value="SFA83143.1"/>
    <property type="molecule type" value="Genomic_DNA"/>
</dbReference>
<organism evidence="1 2">
    <name type="scientific">Lentibacillus halodurans</name>
    <dbReference type="NCBI Taxonomy" id="237679"/>
    <lineage>
        <taxon>Bacteria</taxon>
        <taxon>Bacillati</taxon>
        <taxon>Bacillota</taxon>
        <taxon>Bacilli</taxon>
        <taxon>Bacillales</taxon>
        <taxon>Bacillaceae</taxon>
        <taxon>Lentibacillus</taxon>
    </lineage>
</organism>
<proteinExistence type="predicted"/>
<dbReference type="AlphaFoldDB" id="A0A1I0W529"/>
<accession>A0A1I0W529</accession>
<dbReference type="OrthoDB" id="2905297at2"/>